<protein>
    <submittedName>
        <fullName evidence="8">Predicted protein</fullName>
    </submittedName>
</protein>
<dbReference type="PANTHER" id="PTHR14134:SF2">
    <property type="entry name" value="E3 UBIQUITIN-PROTEIN LIGASE RAD18"/>
    <property type="match status" value="1"/>
</dbReference>
<dbReference type="PROSITE" id="PS00518">
    <property type="entry name" value="ZF_RING_1"/>
    <property type="match status" value="1"/>
</dbReference>
<dbReference type="GO" id="GO:0061630">
    <property type="term" value="F:ubiquitin protein ligase activity"/>
    <property type="evidence" value="ECO:0007669"/>
    <property type="project" value="InterPro"/>
</dbReference>
<dbReference type="RefSeq" id="XP_002678825.1">
    <property type="nucleotide sequence ID" value="XM_002678779.1"/>
</dbReference>
<dbReference type="OrthoDB" id="9049620at2759"/>
<evidence type="ECO:0000259" key="6">
    <source>
        <dbReference type="PROSITE" id="PS50089"/>
    </source>
</evidence>
<dbReference type="InParanoid" id="D2VAI7"/>
<dbReference type="PROSITE" id="PS50800">
    <property type="entry name" value="SAP"/>
    <property type="match status" value="1"/>
</dbReference>
<evidence type="ECO:0000259" key="7">
    <source>
        <dbReference type="PROSITE" id="PS50800"/>
    </source>
</evidence>
<dbReference type="EMBL" id="GG738860">
    <property type="protein sequence ID" value="EFC46081.1"/>
    <property type="molecule type" value="Genomic_DNA"/>
</dbReference>
<dbReference type="GO" id="GO:0005634">
    <property type="term" value="C:nucleus"/>
    <property type="evidence" value="ECO:0007669"/>
    <property type="project" value="TreeGrafter"/>
</dbReference>
<dbReference type="InterPro" id="IPR017907">
    <property type="entry name" value="Znf_RING_CS"/>
</dbReference>
<dbReference type="GO" id="GO:0097505">
    <property type="term" value="C:Rad6-Rad18 complex"/>
    <property type="evidence" value="ECO:0007669"/>
    <property type="project" value="TreeGrafter"/>
</dbReference>
<name>D2VAI7_NAEGR</name>
<feature type="compositionally biased region" description="Low complexity" evidence="5">
    <location>
        <begin position="317"/>
        <end position="330"/>
    </location>
</feature>
<feature type="region of interest" description="Disordered" evidence="5">
    <location>
        <begin position="269"/>
        <end position="330"/>
    </location>
</feature>
<dbReference type="OMA" id="EQMIWRI"/>
<evidence type="ECO:0000313" key="8">
    <source>
        <dbReference type="EMBL" id="EFC46081.1"/>
    </source>
</evidence>
<evidence type="ECO:0000256" key="1">
    <source>
        <dbReference type="ARBA" id="ARBA00022723"/>
    </source>
</evidence>
<dbReference type="PANTHER" id="PTHR14134">
    <property type="entry name" value="E3 UBIQUITIN-PROTEIN LIGASE RAD18"/>
    <property type="match status" value="1"/>
</dbReference>
<dbReference type="SMART" id="SM00513">
    <property type="entry name" value="SAP"/>
    <property type="match status" value="1"/>
</dbReference>
<dbReference type="GO" id="GO:0006301">
    <property type="term" value="P:DNA damage tolerance"/>
    <property type="evidence" value="ECO:0007669"/>
    <property type="project" value="InterPro"/>
</dbReference>
<keyword evidence="2 4" id="KW-0863">Zinc-finger</keyword>
<dbReference type="InterPro" id="IPR013083">
    <property type="entry name" value="Znf_RING/FYVE/PHD"/>
</dbReference>
<keyword evidence="3" id="KW-0862">Zinc</keyword>
<dbReference type="Proteomes" id="UP000006671">
    <property type="component" value="Unassembled WGS sequence"/>
</dbReference>
<evidence type="ECO:0000256" key="3">
    <source>
        <dbReference type="ARBA" id="ARBA00022833"/>
    </source>
</evidence>
<feature type="compositionally biased region" description="Basic and acidic residues" evidence="5">
    <location>
        <begin position="272"/>
        <end position="281"/>
    </location>
</feature>
<keyword evidence="9" id="KW-1185">Reference proteome</keyword>
<feature type="domain" description="RING-type" evidence="6">
    <location>
        <begin position="10"/>
        <end position="49"/>
    </location>
</feature>
<dbReference type="KEGG" id="ngr:NAEGRDRAFT_65872"/>
<organism evidence="9">
    <name type="scientific">Naegleria gruberi</name>
    <name type="common">Amoeba</name>
    <dbReference type="NCBI Taxonomy" id="5762"/>
    <lineage>
        <taxon>Eukaryota</taxon>
        <taxon>Discoba</taxon>
        <taxon>Heterolobosea</taxon>
        <taxon>Tetramitia</taxon>
        <taxon>Eutetramitia</taxon>
        <taxon>Vahlkampfiidae</taxon>
        <taxon>Naegleria</taxon>
    </lineage>
</organism>
<dbReference type="Pfam" id="PF13923">
    <property type="entry name" value="zf-C3HC4_2"/>
    <property type="match status" value="1"/>
</dbReference>
<dbReference type="PROSITE" id="PS50089">
    <property type="entry name" value="ZF_RING_2"/>
    <property type="match status" value="1"/>
</dbReference>
<proteinExistence type="predicted"/>
<dbReference type="SUPFAM" id="SSF57850">
    <property type="entry name" value="RING/U-box"/>
    <property type="match status" value="1"/>
</dbReference>
<dbReference type="InterPro" id="IPR039577">
    <property type="entry name" value="Rad18"/>
</dbReference>
<dbReference type="Gene3D" id="3.30.40.10">
    <property type="entry name" value="Zinc/RING finger domain, C3HC4 (zinc finger)"/>
    <property type="match status" value="1"/>
</dbReference>
<dbReference type="GO" id="GO:0003697">
    <property type="term" value="F:single-stranded DNA binding"/>
    <property type="evidence" value="ECO:0007669"/>
    <property type="project" value="InterPro"/>
</dbReference>
<reference evidence="8 9" key="1">
    <citation type="journal article" date="2010" name="Cell">
        <title>The genome of Naegleria gruberi illuminates early eukaryotic versatility.</title>
        <authorList>
            <person name="Fritz-Laylin L.K."/>
            <person name="Prochnik S.E."/>
            <person name="Ginger M.L."/>
            <person name="Dacks J.B."/>
            <person name="Carpenter M.L."/>
            <person name="Field M.C."/>
            <person name="Kuo A."/>
            <person name="Paredez A."/>
            <person name="Chapman J."/>
            <person name="Pham J."/>
            <person name="Shu S."/>
            <person name="Neupane R."/>
            <person name="Cipriano M."/>
            <person name="Mancuso J."/>
            <person name="Tu H."/>
            <person name="Salamov A."/>
            <person name="Lindquist E."/>
            <person name="Shapiro H."/>
            <person name="Lucas S."/>
            <person name="Grigoriev I.V."/>
            <person name="Cande W.Z."/>
            <person name="Fulton C."/>
            <person name="Rokhsar D.S."/>
            <person name="Dawson S.C."/>
        </authorList>
    </citation>
    <scope>NUCLEOTIDE SEQUENCE [LARGE SCALE GENOMIC DNA]</scope>
    <source>
        <strain evidence="8 9">NEG-M</strain>
    </source>
</reference>
<gene>
    <name evidence="8" type="ORF">NAEGRDRAFT_65872</name>
</gene>
<evidence type="ECO:0000313" key="9">
    <source>
        <dbReference type="Proteomes" id="UP000006671"/>
    </source>
</evidence>
<dbReference type="InterPro" id="IPR003034">
    <property type="entry name" value="SAP_dom"/>
</dbReference>
<evidence type="ECO:0000256" key="2">
    <source>
        <dbReference type="ARBA" id="ARBA00022771"/>
    </source>
</evidence>
<dbReference type="InterPro" id="IPR001841">
    <property type="entry name" value="Znf_RING"/>
</dbReference>
<dbReference type="GO" id="GO:0008270">
    <property type="term" value="F:zinc ion binding"/>
    <property type="evidence" value="ECO:0007669"/>
    <property type="project" value="UniProtKB-KW"/>
</dbReference>
<evidence type="ECO:0000256" key="4">
    <source>
        <dbReference type="PROSITE-ProRule" id="PRU00175"/>
    </source>
</evidence>
<evidence type="ECO:0000256" key="5">
    <source>
        <dbReference type="SAM" id="MobiDB-lite"/>
    </source>
</evidence>
<dbReference type="Pfam" id="PF02037">
    <property type="entry name" value="SAP"/>
    <property type="match status" value="1"/>
</dbReference>
<keyword evidence="1" id="KW-0479">Metal-binding</keyword>
<dbReference type="GO" id="GO:0006513">
    <property type="term" value="P:protein monoubiquitination"/>
    <property type="evidence" value="ECO:0007669"/>
    <property type="project" value="InterPro"/>
</dbReference>
<feature type="domain" description="SAP" evidence="7">
    <location>
        <begin position="132"/>
        <end position="166"/>
    </location>
</feature>
<sequence>MSQFERSLQCPICKEFMDNPKCVKTCNHFFCDLCISREFSFRNKCPVCKEEYSKSDIIKIPFVSDMMDMYIRARKDLMEKFGNHSQEISQTREDQKSIISESQESFDWSEQLKNNKHTHEQIQKSKLPPLCFSLLKNNQLKEYLKKYSLPLHGTREQMIWRIKEFILRYNSNIDRTNPLPEEKIINSIIKEEKEREQLKTKTVTPNLAFFSIPKRKSDSTTINLVDSSFTDSFDGGLEAISPIKKEETKDSSIHTIILSPDDTNIIILTPPPKEEPKEEKYSPSFVDHSPNKNKRKSDDDTPTKWKKRCTVKIRTPLSKQSQSNSSLESK</sequence>
<accession>D2VAI7</accession>
<dbReference type="AlphaFoldDB" id="D2VAI7"/>
<dbReference type="VEuPathDB" id="AmoebaDB:NAEGRDRAFT_65872"/>
<dbReference type="SMART" id="SM00184">
    <property type="entry name" value="RING"/>
    <property type="match status" value="1"/>
</dbReference>
<dbReference type="STRING" id="5762.D2VAI7"/>
<dbReference type="GeneID" id="8848539"/>